<dbReference type="PANTHER" id="PTHR32182">
    <property type="entry name" value="DNA REPLICATION AND REPAIR PROTEIN RECF"/>
    <property type="match status" value="1"/>
</dbReference>
<dbReference type="PANTHER" id="PTHR32182:SF0">
    <property type="entry name" value="DNA REPLICATION AND REPAIR PROTEIN RECF"/>
    <property type="match status" value="1"/>
</dbReference>
<comment type="caution">
    <text evidence="2">The sequence shown here is derived from an EMBL/GenBank/DDBJ whole genome shotgun (WGS) entry which is preliminary data.</text>
</comment>
<name>A0A9D1JSQ4_9FIRM</name>
<sequence length="1117" mass="129507">MKKLKRILLMNWLYFGKQLIEVDDVNFLTGKNGAGKSTVIDALQIVLLGETSPRNFNKAANDSSQRTLEGYLRADMDDSSPKSRRGKDFSSYIACEFHDDQTDADFVAGIVFDCRHDGTVRQQYFLYDGVIPDHCFVENRQTMSIPALRAWLKSMPDSHGQLFDTNWRYREELLSKWNVHTDQMCRMLKKAVSFRPIVDIRQFITENICDIPEKPDIEAMQQTIRDYQHHERLAEQQEKKLEALDGIGRQYQRWLEANEELRQVRFLSLWAEREQQAQQMDQLRQEEASCRRDLEESAQRCRELEASIADREQRKSGLQAQREKSDIYREQHRLQAEQRRLQQERRRLSRDIDAALEEIQKEAAQLTDLCRRMGQWPELEAVAALRQQAEEVERACAPLLENAASLLTSSLEPLEQTQAACAEFSHRLQQAAYSLSASTRQSQTTRRETEETLALLQKNVKDYPSGLLHLKQQLTDGLQDRHPGATVEILADVLEIADGEEAWRGAVEGFLNTQKFNLLVEPEVYDDALTLYDGIKGNGRQTYGLVDVGKIRQREQTDAQEGGLAQKVETDNDLARSYINYLLGRIICCETVSELREHRAAITADGMVYQGYVARPIPRQRMEDAFLGRKAVALRMEKLRAELHRQEEAVERLRPVEQLLEDQRKREVLFTARFCQEMAQRQAAAARRDELDGQLKQIEAQLEGLDLLWLEDLDRELAQLDGEIVQLRKTLREEDRNGGLLTNRLQQLTEEKLPQTRQLLAETERTIEGRYPAEDREAVGLPRYREALQRLKKPAAILRQLRDQAPETEAHAAQQWEQLLRLRREYVQQYRPCPFAVDAAHNDEFEAERQLLADSALPQYREKIRKARESALEQFQNDFLAKLKSSIDQVQEQVRNLNRALERAQFGTDRYRFLVERNPDYGDYYDMILSPELMEGEGGLFALPFQQKYGPLIEDLFSRIAGSDDTEHNARQQSELQQNIERYTDFRTYLRFDLETTDGNGNRQLLSKTLNTKSGGETQTPFYIAVLASFAQLYRVNDPSGLGNTVRLVIFDEAFNKMDSERIVESIRLLRKMHLQAIICTPPDKLPDIMPEADRTLLVCKDKYRMQILPYSKERTE</sequence>
<evidence type="ECO:0000313" key="2">
    <source>
        <dbReference type="EMBL" id="HIS64510.1"/>
    </source>
</evidence>
<dbReference type="Gene3D" id="3.40.50.300">
    <property type="entry name" value="P-loop containing nucleotide triphosphate hydrolases"/>
    <property type="match status" value="2"/>
</dbReference>
<feature type="coiled-coil region" evidence="1">
    <location>
        <begin position="880"/>
        <end position="907"/>
    </location>
</feature>
<accession>A0A9D1JSQ4</accession>
<dbReference type="AlphaFoldDB" id="A0A9D1JSQ4"/>
<gene>
    <name evidence="2" type="ORF">IAA83_03950</name>
</gene>
<dbReference type="GO" id="GO:0006302">
    <property type="term" value="P:double-strand break repair"/>
    <property type="evidence" value="ECO:0007669"/>
    <property type="project" value="TreeGrafter"/>
</dbReference>
<dbReference type="Pfam" id="PF13558">
    <property type="entry name" value="SbcC_Walker_B"/>
    <property type="match status" value="1"/>
</dbReference>
<dbReference type="SUPFAM" id="SSF52540">
    <property type="entry name" value="P-loop containing nucleoside triphosphate hydrolases"/>
    <property type="match status" value="1"/>
</dbReference>
<organism evidence="2 3">
    <name type="scientific">Candidatus Avoscillospira avistercoris</name>
    <dbReference type="NCBI Taxonomy" id="2840707"/>
    <lineage>
        <taxon>Bacteria</taxon>
        <taxon>Bacillati</taxon>
        <taxon>Bacillota</taxon>
        <taxon>Clostridia</taxon>
        <taxon>Eubacteriales</taxon>
        <taxon>Oscillospiraceae</taxon>
        <taxon>Oscillospiraceae incertae sedis</taxon>
        <taxon>Candidatus Avoscillospira</taxon>
    </lineage>
</organism>
<proteinExistence type="predicted"/>
<feature type="coiled-coil region" evidence="1">
    <location>
        <begin position="217"/>
        <end position="247"/>
    </location>
</feature>
<evidence type="ECO:0000256" key="1">
    <source>
        <dbReference type="SAM" id="Coils"/>
    </source>
</evidence>
<keyword evidence="1" id="KW-0175">Coiled coil</keyword>
<protein>
    <submittedName>
        <fullName evidence="2">AAA family ATPase</fullName>
    </submittedName>
</protein>
<dbReference type="GO" id="GO:0000731">
    <property type="term" value="P:DNA synthesis involved in DNA repair"/>
    <property type="evidence" value="ECO:0007669"/>
    <property type="project" value="TreeGrafter"/>
</dbReference>
<evidence type="ECO:0000313" key="3">
    <source>
        <dbReference type="Proteomes" id="UP000886741"/>
    </source>
</evidence>
<reference evidence="2" key="1">
    <citation type="submission" date="2020-10" db="EMBL/GenBank/DDBJ databases">
        <authorList>
            <person name="Gilroy R."/>
        </authorList>
    </citation>
    <scope>NUCLEOTIDE SEQUENCE</scope>
    <source>
        <strain evidence="2">ChiBcec16-1751</strain>
    </source>
</reference>
<dbReference type="EMBL" id="DVJJ01000061">
    <property type="protein sequence ID" value="HIS64510.1"/>
    <property type="molecule type" value="Genomic_DNA"/>
</dbReference>
<dbReference type="InterPro" id="IPR027417">
    <property type="entry name" value="P-loop_NTPase"/>
</dbReference>
<reference evidence="2" key="2">
    <citation type="journal article" date="2021" name="PeerJ">
        <title>Extensive microbial diversity within the chicken gut microbiome revealed by metagenomics and culture.</title>
        <authorList>
            <person name="Gilroy R."/>
            <person name="Ravi A."/>
            <person name="Getino M."/>
            <person name="Pursley I."/>
            <person name="Horton D.L."/>
            <person name="Alikhan N.F."/>
            <person name="Baker D."/>
            <person name="Gharbi K."/>
            <person name="Hall N."/>
            <person name="Watson M."/>
            <person name="Adriaenssens E.M."/>
            <person name="Foster-Nyarko E."/>
            <person name="Jarju S."/>
            <person name="Secka A."/>
            <person name="Antonio M."/>
            <person name="Oren A."/>
            <person name="Chaudhuri R.R."/>
            <person name="La Ragione R."/>
            <person name="Hildebrand F."/>
            <person name="Pallen M.J."/>
        </authorList>
    </citation>
    <scope>NUCLEOTIDE SEQUENCE</scope>
    <source>
        <strain evidence="2">ChiBcec16-1751</strain>
    </source>
</reference>
<feature type="coiled-coil region" evidence="1">
    <location>
        <begin position="273"/>
        <end position="372"/>
    </location>
</feature>
<feature type="coiled-coil region" evidence="1">
    <location>
        <begin position="681"/>
        <end position="737"/>
    </location>
</feature>
<dbReference type="Pfam" id="PF13555">
    <property type="entry name" value="AAA_29"/>
    <property type="match status" value="1"/>
</dbReference>
<dbReference type="Proteomes" id="UP000886741">
    <property type="component" value="Unassembled WGS sequence"/>
</dbReference>